<sequence>MSTIENLEVDRSFKYQFYHRENSEWLKSLDFFKEEIKYLKGLIANVNKKNTSHEVQNETFIFNRELDSLAGDIDTVNQSIIEEEWGFDDDAMGKDFLLGEEIYNRHIVIRENFQKAEKAFYDIKHRLYRFLCKSL</sequence>
<dbReference type="EMBL" id="JASHIF010000007">
    <property type="protein sequence ID" value="MDI9859360.1"/>
    <property type="molecule type" value="Genomic_DNA"/>
</dbReference>
<comment type="caution">
    <text evidence="1">The sequence shown here is derived from an EMBL/GenBank/DDBJ whole genome shotgun (WGS) entry which is preliminary data.</text>
</comment>
<dbReference type="RefSeq" id="WP_283344315.1">
    <property type="nucleotide sequence ID" value="NZ_JASHIF010000007.1"/>
</dbReference>
<accession>A0ABT6Y729</accession>
<evidence type="ECO:0000313" key="1">
    <source>
        <dbReference type="EMBL" id="MDI9859360.1"/>
    </source>
</evidence>
<organism evidence="1 2">
    <name type="scientific">Flectobacillus roseus</name>
    <dbReference type="NCBI Taxonomy" id="502259"/>
    <lineage>
        <taxon>Bacteria</taxon>
        <taxon>Pseudomonadati</taxon>
        <taxon>Bacteroidota</taxon>
        <taxon>Cytophagia</taxon>
        <taxon>Cytophagales</taxon>
        <taxon>Flectobacillaceae</taxon>
        <taxon>Flectobacillus</taxon>
    </lineage>
</organism>
<proteinExistence type="predicted"/>
<evidence type="ECO:0000313" key="2">
    <source>
        <dbReference type="Proteomes" id="UP001236507"/>
    </source>
</evidence>
<dbReference type="Proteomes" id="UP001236507">
    <property type="component" value="Unassembled WGS sequence"/>
</dbReference>
<keyword evidence="2" id="KW-1185">Reference proteome</keyword>
<reference evidence="1 2" key="1">
    <citation type="submission" date="2023-05" db="EMBL/GenBank/DDBJ databases">
        <title>Novel species of genus Flectobacillus isolated from stream in China.</title>
        <authorList>
            <person name="Lu H."/>
        </authorList>
    </citation>
    <scope>NUCLEOTIDE SEQUENCE [LARGE SCALE GENOMIC DNA]</scope>
    <source>
        <strain evidence="1 2">KCTC 42575</strain>
    </source>
</reference>
<name>A0ABT6Y729_9BACT</name>
<protein>
    <submittedName>
        <fullName evidence="1">Uncharacterized protein</fullName>
    </submittedName>
</protein>
<gene>
    <name evidence="1" type="ORF">QM524_09085</name>
</gene>